<organism evidence="1 2">
    <name type="scientific">Pedobacter fastidiosus</name>
    <dbReference type="NCBI Taxonomy" id="2765361"/>
    <lineage>
        <taxon>Bacteria</taxon>
        <taxon>Pseudomonadati</taxon>
        <taxon>Bacteroidota</taxon>
        <taxon>Sphingobacteriia</taxon>
        <taxon>Sphingobacteriales</taxon>
        <taxon>Sphingobacteriaceae</taxon>
        <taxon>Pedobacter</taxon>
    </lineage>
</organism>
<protein>
    <submittedName>
        <fullName evidence="1">Uncharacterized protein</fullName>
    </submittedName>
</protein>
<dbReference type="InterPro" id="IPR046562">
    <property type="entry name" value="DUF6717"/>
</dbReference>
<proteinExistence type="predicted"/>
<dbReference type="Pfam" id="PF20475">
    <property type="entry name" value="DUF6717"/>
    <property type="match status" value="1"/>
</dbReference>
<dbReference type="Proteomes" id="UP000652755">
    <property type="component" value="Unassembled WGS sequence"/>
</dbReference>
<reference evidence="1 2" key="1">
    <citation type="submission" date="2020-08" db="EMBL/GenBank/DDBJ databases">
        <authorList>
            <person name="Sun Q."/>
            <person name="Inoue M."/>
        </authorList>
    </citation>
    <scope>NUCLEOTIDE SEQUENCE [LARGE SCALE GENOMIC DNA]</scope>
    <source>
        <strain evidence="1 2">CCM 8938</strain>
    </source>
</reference>
<evidence type="ECO:0000313" key="1">
    <source>
        <dbReference type="EMBL" id="MBC6112290.1"/>
    </source>
</evidence>
<comment type="caution">
    <text evidence="1">The sequence shown here is derived from an EMBL/GenBank/DDBJ whole genome shotgun (WGS) entry which is preliminary data.</text>
</comment>
<evidence type="ECO:0000313" key="2">
    <source>
        <dbReference type="Proteomes" id="UP000652755"/>
    </source>
</evidence>
<sequence>MADERLDEAEMLTLTYVREENLGGGGDYLLETYKGDLKNHKLWLCGVTEFVFKHLPERIYFREV</sequence>
<name>A0ABR7KVZ2_9SPHI</name>
<gene>
    <name evidence="1" type="ORF">H7U22_17845</name>
</gene>
<accession>A0ABR7KVZ2</accession>
<keyword evidence="2" id="KW-1185">Reference proteome</keyword>
<dbReference type="EMBL" id="JACRYL010000018">
    <property type="protein sequence ID" value="MBC6112290.1"/>
    <property type="molecule type" value="Genomic_DNA"/>
</dbReference>